<gene>
    <name evidence="1" type="ORF">GJ689_18750</name>
</gene>
<dbReference type="AlphaFoldDB" id="A0A9X5AUC3"/>
<accession>A0A9X5AUC3</accession>
<comment type="caution">
    <text evidence="1">The sequence shown here is derived from an EMBL/GenBank/DDBJ whole genome shotgun (WGS) entry which is preliminary data.</text>
</comment>
<dbReference type="InterPro" id="IPR038293">
    <property type="entry name" value="ATPase_inh_sub_z_sf"/>
</dbReference>
<dbReference type="EMBL" id="WNKV01000015">
    <property type="protein sequence ID" value="MTW18244.1"/>
    <property type="molecule type" value="Genomic_DNA"/>
</dbReference>
<name>A0A9X5AUC3_9BRAD</name>
<reference evidence="1 2" key="1">
    <citation type="submission" date="2019-11" db="EMBL/GenBank/DDBJ databases">
        <title>Whole-genome sequence of Rhodoplanes serenus DSM 18633, type strain.</title>
        <authorList>
            <person name="Kyndt J.A."/>
            <person name="Meyer T.E."/>
        </authorList>
    </citation>
    <scope>NUCLEOTIDE SEQUENCE [LARGE SCALE GENOMIC DNA]</scope>
    <source>
        <strain evidence="1 2">DSM 18633</strain>
    </source>
</reference>
<evidence type="ECO:0000313" key="2">
    <source>
        <dbReference type="Proteomes" id="UP000438991"/>
    </source>
</evidence>
<evidence type="ECO:0000313" key="1">
    <source>
        <dbReference type="EMBL" id="MTW18244.1"/>
    </source>
</evidence>
<sequence>MVNLPPFIATGEPTMTAHVTLVPRASEGAAGWCVEADTADSIVARRNALAALWAARLMRLPADDAASYAAEVHAADFTSPGSDDVVHKLWYDLNRAGVPATPQAVREALSRCHREALAQVGATD</sequence>
<dbReference type="Gene3D" id="1.10.790.20">
    <property type="entry name" value="Domain of unknown function DUF1476"/>
    <property type="match status" value="1"/>
</dbReference>
<organism evidence="1 2">
    <name type="scientific">Rhodoplanes serenus</name>
    <dbReference type="NCBI Taxonomy" id="200615"/>
    <lineage>
        <taxon>Bacteria</taxon>
        <taxon>Pseudomonadati</taxon>
        <taxon>Pseudomonadota</taxon>
        <taxon>Alphaproteobacteria</taxon>
        <taxon>Hyphomicrobiales</taxon>
        <taxon>Nitrobacteraceae</taxon>
        <taxon>Rhodoplanes</taxon>
    </lineage>
</organism>
<protein>
    <submittedName>
        <fullName evidence="1">DUF1476 family protein</fullName>
    </submittedName>
</protein>
<proteinExistence type="predicted"/>
<dbReference type="InterPro" id="IPR009945">
    <property type="entry name" value="ATPase_inh_sub_z"/>
</dbReference>
<dbReference type="Proteomes" id="UP000438991">
    <property type="component" value="Unassembled WGS sequence"/>
</dbReference>
<dbReference type="Pfam" id="PF07345">
    <property type="entry name" value="ATPaseInh_sub_z"/>
    <property type="match status" value="1"/>
</dbReference>